<protein>
    <recommendedName>
        <fullName evidence="8">Sulfatase N-terminal domain-containing protein</fullName>
    </recommendedName>
</protein>
<dbReference type="InterPro" id="IPR017850">
    <property type="entry name" value="Alkaline_phosphatase_core_sf"/>
</dbReference>
<organism evidence="9 10">
    <name type="scientific">Porites lobata</name>
    <dbReference type="NCBI Taxonomy" id="104759"/>
    <lineage>
        <taxon>Eukaryota</taxon>
        <taxon>Metazoa</taxon>
        <taxon>Cnidaria</taxon>
        <taxon>Anthozoa</taxon>
        <taxon>Hexacorallia</taxon>
        <taxon>Scleractinia</taxon>
        <taxon>Fungiina</taxon>
        <taxon>Poritidae</taxon>
        <taxon>Porites</taxon>
    </lineage>
</organism>
<evidence type="ECO:0000256" key="7">
    <source>
        <dbReference type="SAM" id="MobiDB-lite"/>
    </source>
</evidence>
<evidence type="ECO:0000256" key="6">
    <source>
        <dbReference type="ARBA" id="ARBA00023180"/>
    </source>
</evidence>
<dbReference type="Gene3D" id="3.30.1120.10">
    <property type="match status" value="1"/>
</dbReference>
<proteinExistence type="inferred from homology"/>
<sequence length="506" mass="57336">MEICKLYLCGLYGLVGLQLFVICAHGAKQPPHIFLVVADDLGWSDVGFHGSKIQTPNIDKFASEGVILDNYYVMPICTPTRSALLTGMYPIHTGLQHWVPFPQSPYGFPLNFTTLPEKLKKSGYATHMIGKWHLGYHKWEYTPTYRGFDTFYGFYNGWGDHYSHEIDNILDLRDNKEAVRDLNGTFATFAFSKRANKVIKAHNSSTPLFLYMAFQNVHAPLQAPKRYSDKYSFIKDEKRKMFAGMVDIMDEAIGNITQAMKDAGLWEDTLMVFTTDNGGWHDHGGFNWPLRGEKFTLWEGGVRGVSFVHGNMLGRKGVKCEGLMHVTDWFPTLVNIAGGTIDHAQTPLDGVNVWNTISKGKSSPRKEILLNIDLKHKQESDELSAITYYEGIALRSGEMKLLMTVPNSSWYKPPELEGNPDYKQYIDWSQGGIKSTPSTLKVALYNITADPTEHNDLSEKLPEVVKKMKNRVQYYMKGSVPPINKPDDPRATEKALEEGIWTPWED</sequence>
<comment type="caution">
    <text evidence="9">The sequence shown here is derived from an EMBL/GenBank/DDBJ whole genome shotgun (WGS) entry which is preliminary data.</text>
</comment>
<keyword evidence="3" id="KW-0479">Metal-binding</keyword>
<evidence type="ECO:0000256" key="2">
    <source>
        <dbReference type="ARBA" id="ARBA00008779"/>
    </source>
</evidence>
<accession>A0ABN8PMJ8</accession>
<dbReference type="SUPFAM" id="SSF53649">
    <property type="entry name" value="Alkaline phosphatase-like"/>
    <property type="match status" value="1"/>
</dbReference>
<feature type="compositionally biased region" description="Basic and acidic residues" evidence="7">
    <location>
        <begin position="485"/>
        <end position="497"/>
    </location>
</feature>
<dbReference type="EMBL" id="CALNXK010000075">
    <property type="protein sequence ID" value="CAH3144963.1"/>
    <property type="molecule type" value="Genomic_DNA"/>
</dbReference>
<dbReference type="PANTHER" id="PTHR10342:SF274">
    <property type="entry name" value="ARYLSULFATASE B"/>
    <property type="match status" value="1"/>
</dbReference>
<evidence type="ECO:0000313" key="9">
    <source>
        <dbReference type="EMBL" id="CAH3144963.1"/>
    </source>
</evidence>
<dbReference type="PROSITE" id="PS00523">
    <property type="entry name" value="SULFATASE_1"/>
    <property type="match status" value="1"/>
</dbReference>
<dbReference type="Pfam" id="PF00884">
    <property type="entry name" value="Sulfatase"/>
    <property type="match status" value="1"/>
</dbReference>
<dbReference type="CDD" id="cd16029">
    <property type="entry name" value="4-S"/>
    <property type="match status" value="1"/>
</dbReference>
<keyword evidence="10" id="KW-1185">Reference proteome</keyword>
<dbReference type="InterPro" id="IPR047115">
    <property type="entry name" value="ARSB"/>
</dbReference>
<feature type="region of interest" description="Disordered" evidence="7">
    <location>
        <begin position="478"/>
        <end position="506"/>
    </location>
</feature>
<evidence type="ECO:0000256" key="3">
    <source>
        <dbReference type="ARBA" id="ARBA00022723"/>
    </source>
</evidence>
<keyword evidence="4" id="KW-0378">Hydrolase</keyword>
<dbReference type="InterPro" id="IPR024607">
    <property type="entry name" value="Sulfatase_CS"/>
</dbReference>
<keyword evidence="5" id="KW-0106">Calcium</keyword>
<evidence type="ECO:0000256" key="4">
    <source>
        <dbReference type="ARBA" id="ARBA00022801"/>
    </source>
</evidence>
<gene>
    <name evidence="9" type="ORF">PLOB_00044430</name>
</gene>
<name>A0ABN8PMJ8_9CNID</name>
<reference evidence="9 10" key="1">
    <citation type="submission" date="2022-05" db="EMBL/GenBank/DDBJ databases">
        <authorList>
            <consortium name="Genoscope - CEA"/>
            <person name="William W."/>
        </authorList>
    </citation>
    <scope>NUCLEOTIDE SEQUENCE [LARGE SCALE GENOMIC DNA]</scope>
</reference>
<evidence type="ECO:0000313" key="10">
    <source>
        <dbReference type="Proteomes" id="UP001159405"/>
    </source>
</evidence>
<dbReference type="Proteomes" id="UP001159405">
    <property type="component" value="Unassembled WGS sequence"/>
</dbReference>
<dbReference type="InterPro" id="IPR000917">
    <property type="entry name" value="Sulfatase_N"/>
</dbReference>
<comment type="similarity">
    <text evidence="2">Belongs to the sulfatase family.</text>
</comment>
<dbReference type="Gene3D" id="3.40.720.10">
    <property type="entry name" value="Alkaline Phosphatase, subunit A"/>
    <property type="match status" value="1"/>
</dbReference>
<dbReference type="PROSITE" id="PS00149">
    <property type="entry name" value="SULFATASE_2"/>
    <property type="match status" value="1"/>
</dbReference>
<dbReference type="PANTHER" id="PTHR10342">
    <property type="entry name" value="ARYLSULFATASE"/>
    <property type="match status" value="1"/>
</dbReference>
<comment type="cofactor">
    <cofactor evidence="1">
        <name>Ca(2+)</name>
        <dbReference type="ChEBI" id="CHEBI:29108"/>
    </cofactor>
</comment>
<keyword evidence="6" id="KW-0325">Glycoprotein</keyword>
<feature type="domain" description="Sulfatase N-terminal" evidence="8">
    <location>
        <begin position="31"/>
        <end position="338"/>
    </location>
</feature>
<evidence type="ECO:0000259" key="8">
    <source>
        <dbReference type="Pfam" id="PF00884"/>
    </source>
</evidence>
<evidence type="ECO:0000256" key="1">
    <source>
        <dbReference type="ARBA" id="ARBA00001913"/>
    </source>
</evidence>
<evidence type="ECO:0000256" key="5">
    <source>
        <dbReference type="ARBA" id="ARBA00022837"/>
    </source>
</evidence>